<evidence type="ECO:0000256" key="3">
    <source>
        <dbReference type="SAM" id="SignalP"/>
    </source>
</evidence>
<dbReference type="FunFam" id="2.40.10.10:FF:000068">
    <property type="entry name" value="transmembrane protease serine 2"/>
    <property type="match status" value="1"/>
</dbReference>
<dbReference type="GO" id="GO:0004252">
    <property type="term" value="F:serine-type endopeptidase activity"/>
    <property type="evidence" value="ECO:0007669"/>
    <property type="project" value="InterPro"/>
</dbReference>
<feature type="signal peptide" evidence="3">
    <location>
        <begin position="1"/>
        <end position="26"/>
    </location>
</feature>
<feature type="domain" description="Peptidase S1" evidence="4">
    <location>
        <begin position="33"/>
        <end position="265"/>
    </location>
</feature>
<keyword evidence="2 5" id="KW-0645">Protease</keyword>
<dbReference type="InterPro" id="IPR001314">
    <property type="entry name" value="Peptidase_S1A"/>
</dbReference>
<dbReference type="PROSITE" id="PS50240">
    <property type="entry name" value="TRYPSIN_DOM"/>
    <property type="match status" value="1"/>
</dbReference>
<dbReference type="AlphaFoldDB" id="A0A934QPP2"/>
<evidence type="ECO:0000313" key="5">
    <source>
        <dbReference type="EMBL" id="MBK1783768.1"/>
    </source>
</evidence>
<evidence type="ECO:0000256" key="2">
    <source>
        <dbReference type="RuleBase" id="RU363034"/>
    </source>
</evidence>
<accession>A0A934QPP2</accession>
<dbReference type="InterPro" id="IPR009003">
    <property type="entry name" value="Peptidase_S1_PA"/>
</dbReference>
<reference evidence="5" key="1">
    <citation type="submission" date="2020-12" db="EMBL/GenBank/DDBJ databases">
        <title>Prauserella sp. ASG 168, a novel actinomycete isolated from cave rock.</title>
        <authorList>
            <person name="Suriyachadkun C."/>
        </authorList>
    </citation>
    <scope>NUCLEOTIDE SEQUENCE</scope>
    <source>
        <strain evidence="5">ASG 168</strain>
    </source>
</reference>
<organism evidence="5 6">
    <name type="scientific">Prauserella cavernicola</name>
    <dbReference type="NCBI Taxonomy" id="2800127"/>
    <lineage>
        <taxon>Bacteria</taxon>
        <taxon>Bacillati</taxon>
        <taxon>Actinomycetota</taxon>
        <taxon>Actinomycetes</taxon>
        <taxon>Pseudonocardiales</taxon>
        <taxon>Pseudonocardiaceae</taxon>
        <taxon>Prauserella</taxon>
    </lineage>
</organism>
<dbReference type="InterPro" id="IPR001254">
    <property type="entry name" value="Trypsin_dom"/>
</dbReference>
<dbReference type="Gene3D" id="2.40.10.10">
    <property type="entry name" value="Trypsin-like serine proteases"/>
    <property type="match status" value="1"/>
</dbReference>
<dbReference type="InterPro" id="IPR018114">
    <property type="entry name" value="TRYPSIN_HIS"/>
</dbReference>
<name>A0A934QPP2_9PSEU</name>
<dbReference type="GO" id="GO:0006508">
    <property type="term" value="P:proteolysis"/>
    <property type="evidence" value="ECO:0007669"/>
    <property type="project" value="UniProtKB-KW"/>
</dbReference>
<sequence>MRWTRVTAVLAGTGAILAGLTSAAGASDSDAAVIGGDVADGKYPFIVNLTLDGPPEPLHRCGASLVSPTWAVTAAHCVAGVDDLTQLTARVGSNDRTEGGEQRRVVEKVVHPGYGEGEFVGDDVALVRLAEPVDAEPIDLADATATDPGADVRMLGWGSTCQDPVTCPAPEKPRQLHQLDTRVVAPELCTDRKTDAELCVGERDGGVGACHGDSGGPLLVRTGPETWSLAGATSRSGQGESECAEGPALFTSVAAYSEWIDQVVDDRDVTAAA</sequence>
<keyword evidence="1" id="KW-1015">Disulfide bond</keyword>
<feature type="chain" id="PRO_5039007490" evidence="3">
    <location>
        <begin position="27"/>
        <end position="273"/>
    </location>
</feature>
<keyword evidence="6" id="KW-1185">Reference proteome</keyword>
<comment type="caution">
    <text evidence="5">The sequence shown here is derived from an EMBL/GenBank/DDBJ whole genome shotgun (WGS) entry which is preliminary data.</text>
</comment>
<protein>
    <submittedName>
        <fullName evidence="5">Serine protease</fullName>
    </submittedName>
</protein>
<proteinExistence type="predicted"/>
<gene>
    <name evidence="5" type="ORF">JHE00_05455</name>
</gene>
<dbReference type="InterPro" id="IPR033116">
    <property type="entry name" value="TRYPSIN_SER"/>
</dbReference>
<evidence type="ECO:0000259" key="4">
    <source>
        <dbReference type="PROSITE" id="PS50240"/>
    </source>
</evidence>
<dbReference type="RefSeq" id="WP_200315326.1">
    <property type="nucleotide sequence ID" value="NZ_JAENJH010000001.1"/>
</dbReference>
<dbReference type="PROSITE" id="PS00135">
    <property type="entry name" value="TRYPSIN_SER"/>
    <property type="match status" value="1"/>
</dbReference>
<evidence type="ECO:0000256" key="1">
    <source>
        <dbReference type="ARBA" id="ARBA00023157"/>
    </source>
</evidence>
<evidence type="ECO:0000313" key="6">
    <source>
        <dbReference type="Proteomes" id="UP000635245"/>
    </source>
</evidence>
<dbReference type="SMART" id="SM00020">
    <property type="entry name" value="Tryp_SPc"/>
    <property type="match status" value="1"/>
</dbReference>
<dbReference type="EMBL" id="JAENJH010000001">
    <property type="protein sequence ID" value="MBK1783768.1"/>
    <property type="molecule type" value="Genomic_DNA"/>
</dbReference>
<keyword evidence="2" id="KW-0720">Serine protease</keyword>
<dbReference type="PRINTS" id="PR00722">
    <property type="entry name" value="CHYMOTRYPSIN"/>
</dbReference>
<dbReference type="PANTHER" id="PTHR24256">
    <property type="entry name" value="TRYPTASE-RELATED"/>
    <property type="match status" value="1"/>
</dbReference>
<dbReference type="Proteomes" id="UP000635245">
    <property type="component" value="Unassembled WGS sequence"/>
</dbReference>
<dbReference type="PROSITE" id="PS00134">
    <property type="entry name" value="TRYPSIN_HIS"/>
    <property type="match status" value="1"/>
</dbReference>
<keyword evidence="2" id="KW-0378">Hydrolase</keyword>
<dbReference type="InterPro" id="IPR043504">
    <property type="entry name" value="Peptidase_S1_PA_chymotrypsin"/>
</dbReference>
<dbReference type="SUPFAM" id="SSF50494">
    <property type="entry name" value="Trypsin-like serine proteases"/>
    <property type="match status" value="1"/>
</dbReference>
<dbReference type="InterPro" id="IPR051487">
    <property type="entry name" value="Ser/Thr_Proteases_Immune/Dev"/>
</dbReference>
<dbReference type="Pfam" id="PF00089">
    <property type="entry name" value="Trypsin"/>
    <property type="match status" value="1"/>
</dbReference>
<keyword evidence="3" id="KW-0732">Signal</keyword>
<dbReference type="CDD" id="cd00190">
    <property type="entry name" value="Tryp_SPc"/>
    <property type="match status" value="1"/>
</dbReference>